<dbReference type="CDD" id="cd09597">
    <property type="entry name" value="M4_TLP"/>
    <property type="match status" value="1"/>
</dbReference>
<keyword evidence="11" id="KW-1185">Reference proteome</keyword>
<dbReference type="Proteomes" id="UP000611554">
    <property type="component" value="Unassembled WGS sequence"/>
</dbReference>
<protein>
    <recommendedName>
        <fullName evidence="9">MAM domain-containing protein</fullName>
    </recommendedName>
</protein>
<gene>
    <name evidence="10" type="ORF">GCM10010140_51630</name>
</gene>
<feature type="domain" description="MAM" evidence="9">
    <location>
        <begin position="686"/>
        <end position="857"/>
    </location>
</feature>
<dbReference type="InterPro" id="IPR013856">
    <property type="entry name" value="Peptidase_M4_domain"/>
</dbReference>
<dbReference type="InterPro" id="IPR011096">
    <property type="entry name" value="FTP_domain"/>
</dbReference>
<dbReference type="RefSeq" id="WP_189249062.1">
    <property type="nucleotide sequence ID" value="NZ_BMQJ01000014.1"/>
</dbReference>
<dbReference type="SUPFAM" id="SSF49899">
    <property type="entry name" value="Concanavalin A-like lectins/glucanases"/>
    <property type="match status" value="1"/>
</dbReference>
<evidence type="ECO:0000256" key="1">
    <source>
        <dbReference type="ARBA" id="ARBA00022670"/>
    </source>
</evidence>
<feature type="compositionally biased region" description="Low complexity" evidence="7">
    <location>
        <begin position="30"/>
        <end position="40"/>
    </location>
</feature>
<dbReference type="Pfam" id="PF01447">
    <property type="entry name" value="Peptidase_M4"/>
    <property type="match status" value="1"/>
</dbReference>
<dbReference type="Pfam" id="PF02868">
    <property type="entry name" value="Peptidase_M4_C"/>
    <property type="match status" value="1"/>
</dbReference>
<evidence type="ECO:0000256" key="6">
    <source>
        <dbReference type="ARBA" id="ARBA00023049"/>
    </source>
</evidence>
<evidence type="ECO:0000313" key="11">
    <source>
        <dbReference type="Proteomes" id="UP000611554"/>
    </source>
</evidence>
<evidence type="ECO:0000256" key="4">
    <source>
        <dbReference type="ARBA" id="ARBA00022801"/>
    </source>
</evidence>
<dbReference type="Gene3D" id="2.60.120.200">
    <property type="match status" value="1"/>
</dbReference>
<keyword evidence="2" id="KW-0479">Metal-binding</keyword>
<dbReference type="InterPro" id="IPR001570">
    <property type="entry name" value="Peptidase_M4_C_domain"/>
</dbReference>
<keyword evidence="1" id="KW-0645">Protease</keyword>
<feature type="region of interest" description="Disordered" evidence="7">
    <location>
        <begin position="30"/>
        <end position="50"/>
    </location>
</feature>
<feature type="compositionally biased region" description="Basic and acidic residues" evidence="7">
    <location>
        <begin position="199"/>
        <end position="208"/>
    </location>
</feature>
<feature type="signal peptide" evidence="8">
    <location>
        <begin position="1"/>
        <end position="29"/>
    </location>
</feature>
<dbReference type="InterPro" id="IPR027268">
    <property type="entry name" value="Peptidase_M4/M1_CTD_sf"/>
</dbReference>
<dbReference type="Gene3D" id="1.10.390.10">
    <property type="entry name" value="Neutral Protease Domain 2"/>
    <property type="match status" value="1"/>
</dbReference>
<dbReference type="PANTHER" id="PTHR33794:SF1">
    <property type="entry name" value="BACILLOLYSIN"/>
    <property type="match status" value="1"/>
</dbReference>
<evidence type="ECO:0000256" key="3">
    <source>
        <dbReference type="ARBA" id="ARBA00022729"/>
    </source>
</evidence>
<dbReference type="InterPro" id="IPR050728">
    <property type="entry name" value="Zinc_Metalloprotease_M4"/>
</dbReference>
<keyword evidence="6" id="KW-0482">Metalloprotease</keyword>
<sequence length="857" mass="89933">MGRSFIPVFTGLLVALSTAPAVPPAPALADPAPAFTDPAPGSSSIRPADDQPLVAADRLIDARPDTLHASEKDDFYHKEVIAGLNNTFYVPYERTYDGLPVIGGDFVVVTNASGGVLSTSVSQTETLNVSTVPRLTRARASRIARAQLPRVTASTRPELVVLARGPGILAYRVIVTGRKANVPSRLRVLVDARTGEVLEKSDEVRTEDPGGPGPRSVPAPKPVSTPGPTPAPTPVTTPVPISGFPAPVPFLFGLGASYYNGPVSINTRQLNTTYSMTDAVRSGVSCGGQNGSVFVSSDNSWGDGSGANLETACVDALYAIGKEWDMLGAWLGRNGLNGTGGGYPARVGLNEVNAYWAGNYANFGRSADGRRQATSLDIVAHEFGHSVFQTTPGGSTGSNEKSMLNESTGDILATLTKFYANEQPPYDVPDYAIGAKADLLGGGAVRYLYKPSLITGNPDCYSPSVLTLEPHAGAGVQNHWFYLLAEGSNPTDGQPVSPTCNGSRVTGIGIRKAGQIFMSALLRKTDTWTHQLVRRATLQAALELFPDSCVEFNAVRAAWDAVGVPAAPGEPSGCVSGNDFDLSIDPASAGVEAGQEVTATVTTRTTAGSPQTMKFSVSGLPEGTAVSFSPESASSGESAKLGIVVPAGAPHGSYSAQILADGAHLDRTITFTLTVDSGSNLVFYDDFDTDLGWTANPSGTDTATDGRWERDVPQPTFYGRVPLQLAASAGQYDLVTGHLAGNRPGAGDIDGGVTTIRSREIALPPGTLTLTFAWYFAHLANSGNRDYLRVRVVSPTRDTVVLQRYGAATLRPGRWQTATVNLSDFAGQTVRIVVEAADDTPDSLVEAGIDDVRITMS</sequence>
<accession>A0ABQ2R5M0</accession>
<organism evidence="10 11">
    <name type="scientific">Streptosporangium pseudovulgare</name>
    <dbReference type="NCBI Taxonomy" id="35765"/>
    <lineage>
        <taxon>Bacteria</taxon>
        <taxon>Bacillati</taxon>
        <taxon>Actinomycetota</taxon>
        <taxon>Actinomycetes</taxon>
        <taxon>Streptosporangiales</taxon>
        <taxon>Streptosporangiaceae</taxon>
        <taxon>Streptosporangium</taxon>
    </lineage>
</organism>
<dbReference type="Pfam" id="PF07504">
    <property type="entry name" value="FTP"/>
    <property type="match status" value="1"/>
</dbReference>
<evidence type="ECO:0000256" key="7">
    <source>
        <dbReference type="SAM" id="MobiDB-lite"/>
    </source>
</evidence>
<reference evidence="11" key="1">
    <citation type="journal article" date="2019" name="Int. J. Syst. Evol. Microbiol.">
        <title>The Global Catalogue of Microorganisms (GCM) 10K type strain sequencing project: providing services to taxonomists for standard genome sequencing and annotation.</title>
        <authorList>
            <consortium name="The Broad Institute Genomics Platform"/>
            <consortium name="The Broad Institute Genome Sequencing Center for Infectious Disease"/>
            <person name="Wu L."/>
            <person name="Ma J."/>
        </authorList>
    </citation>
    <scope>NUCLEOTIDE SEQUENCE [LARGE SCALE GENOMIC DNA]</scope>
    <source>
        <strain evidence="11">JCM 3115</strain>
    </source>
</reference>
<dbReference type="SUPFAM" id="SSF55486">
    <property type="entry name" value="Metalloproteases ('zincins'), catalytic domain"/>
    <property type="match status" value="1"/>
</dbReference>
<dbReference type="PANTHER" id="PTHR33794">
    <property type="entry name" value="BACILLOLYSIN"/>
    <property type="match status" value="1"/>
</dbReference>
<evidence type="ECO:0000256" key="5">
    <source>
        <dbReference type="ARBA" id="ARBA00022833"/>
    </source>
</evidence>
<dbReference type="Gene3D" id="3.10.170.10">
    <property type="match status" value="1"/>
</dbReference>
<keyword evidence="3 8" id="KW-0732">Signal</keyword>
<proteinExistence type="predicted"/>
<dbReference type="PROSITE" id="PS50060">
    <property type="entry name" value="MAM_2"/>
    <property type="match status" value="1"/>
</dbReference>
<feature type="region of interest" description="Disordered" evidence="7">
    <location>
        <begin position="199"/>
        <end position="238"/>
    </location>
</feature>
<evidence type="ECO:0000259" key="9">
    <source>
        <dbReference type="PROSITE" id="PS50060"/>
    </source>
</evidence>
<evidence type="ECO:0000256" key="8">
    <source>
        <dbReference type="SAM" id="SignalP"/>
    </source>
</evidence>
<dbReference type="EMBL" id="BMQJ01000014">
    <property type="protein sequence ID" value="GGQ15131.1"/>
    <property type="molecule type" value="Genomic_DNA"/>
</dbReference>
<comment type="caution">
    <text evidence="10">The sequence shown here is derived from an EMBL/GenBank/DDBJ whole genome shotgun (WGS) entry which is preliminary data.</text>
</comment>
<evidence type="ECO:0000313" key="10">
    <source>
        <dbReference type="EMBL" id="GGQ15131.1"/>
    </source>
</evidence>
<keyword evidence="5" id="KW-0862">Zinc</keyword>
<evidence type="ECO:0000256" key="2">
    <source>
        <dbReference type="ARBA" id="ARBA00022723"/>
    </source>
</evidence>
<dbReference type="InterPro" id="IPR013320">
    <property type="entry name" value="ConA-like_dom_sf"/>
</dbReference>
<feature type="compositionally biased region" description="Pro residues" evidence="7">
    <location>
        <begin position="211"/>
        <end position="237"/>
    </location>
</feature>
<feature type="chain" id="PRO_5046970395" description="MAM domain-containing protein" evidence="8">
    <location>
        <begin position="30"/>
        <end position="857"/>
    </location>
</feature>
<dbReference type="InterPro" id="IPR000998">
    <property type="entry name" value="MAM_dom"/>
</dbReference>
<name>A0ABQ2R5M0_9ACTN</name>
<keyword evidence="4" id="KW-0378">Hydrolase</keyword>